<evidence type="ECO:0000313" key="2">
    <source>
        <dbReference type="Proteomes" id="UP000505355"/>
    </source>
</evidence>
<dbReference type="EMBL" id="CP054139">
    <property type="protein sequence ID" value="QKJ28415.1"/>
    <property type="molecule type" value="Genomic_DNA"/>
</dbReference>
<dbReference type="RefSeq" id="WP_173413117.1">
    <property type="nucleotide sequence ID" value="NZ_CP054139.1"/>
</dbReference>
<reference evidence="1 2" key="1">
    <citation type="submission" date="2020-05" db="EMBL/GenBank/DDBJ databases">
        <title>Mucilaginibacter mali sp. nov.</title>
        <authorList>
            <person name="Kim H.S."/>
            <person name="Lee K.C."/>
            <person name="Suh M.K."/>
            <person name="Kim J.-S."/>
            <person name="Han K.-I."/>
            <person name="Eom M.K."/>
            <person name="Shin Y.K."/>
            <person name="Lee J.-S."/>
        </authorList>
    </citation>
    <scope>NUCLEOTIDE SEQUENCE [LARGE SCALE GENOMIC DNA]</scope>
    <source>
        <strain evidence="1 2">G2-14</strain>
    </source>
</reference>
<dbReference type="KEGG" id="mmab:HQ865_01120"/>
<dbReference type="AlphaFoldDB" id="A0A7D4TSL8"/>
<accession>A0A7D4TSL8</accession>
<sequence length="161" mass="18047">MRVSTLIIVVALVAAAYWFWMKKQDDDGGILPDVAKEKKAIVNKAVQNGTDIANTAILLHDSMSQSWLRQAGVSFLQTGIVGQLLHTTDRLDFSVDDSWAGLLKQSDKAIISINNYFNARYKNEGKGNLYKWVTDHLTIPLSRTRKLQTQLLDKLKRLGCA</sequence>
<proteinExistence type="predicted"/>
<dbReference type="Proteomes" id="UP000505355">
    <property type="component" value="Chromosome"/>
</dbReference>
<keyword evidence="2" id="KW-1185">Reference proteome</keyword>
<name>A0A7D4TSL8_9SPHI</name>
<organism evidence="1 2">
    <name type="scientific">Mucilaginibacter mali</name>
    <dbReference type="NCBI Taxonomy" id="2740462"/>
    <lineage>
        <taxon>Bacteria</taxon>
        <taxon>Pseudomonadati</taxon>
        <taxon>Bacteroidota</taxon>
        <taxon>Sphingobacteriia</taxon>
        <taxon>Sphingobacteriales</taxon>
        <taxon>Sphingobacteriaceae</taxon>
        <taxon>Mucilaginibacter</taxon>
    </lineage>
</organism>
<evidence type="ECO:0000313" key="1">
    <source>
        <dbReference type="EMBL" id="QKJ28415.1"/>
    </source>
</evidence>
<protein>
    <submittedName>
        <fullName evidence="1">Uncharacterized protein</fullName>
    </submittedName>
</protein>
<gene>
    <name evidence="1" type="ORF">HQ865_01120</name>
</gene>